<evidence type="ECO:0000256" key="1">
    <source>
        <dbReference type="SAM" id="Phobius"/>
    </source>
</evidence>
<keyword evidence="3" id="KW-1185">Reference proteome</keyword>
<organism evidence="2 3">
    <name type="scientific">Haloterrigena salifodinae</name>
    <dbReference type="NCBI Taxonomy" id="2675099"/>
    <lineage>
        <taxon>Archaea</taxon>
        <taxon>Methanobacteriati</taxon>
        <taxon>Methanobacteriota</taxon>
        <taxon>Stenosarchaea group</taxon>
        <taxon>Halobacteria</taxon>
        <taxon>Halobacteriales</taxon>
        <taxon>Natrialbaceae</taxon>
        <taxon>Haloterrigena</taxon>
    </lineage>
</organism>
<dbReference type="EMBL" id="CP069188">
    <property type="protein sequence ID" value="QRV13602.1"/>
    <property type="molecule type" value="Genomic_DNA"/>
</dbReference>
<keyword evidence="1" id="KW-0812">Transmembrane</keyword>
<keyword evidence="1" id="KW-0472">Membrane</keyword>
<dbReference type="AlphaFoldDB" id="A0A8T8DWC0"/>
<dbReference type="Proteomes" id="UP000637819">
    <property type="component" value="Chromosome"/>
</dbReference>
<dbReference type="GeneID" id="62875774"/>
<accession>A0A8T8DWC0</accession>
<protein>
    <submittedName>
        <fullName evidence="2">Uncharacterized protein</fullName>
    </submittedName>
</protein>
<dbReference type="KEGG" id="hsal:JMJ58_11580"/>
<dbReference type="OrthoDB" id="376489at2157"/>
<gene>
    <name evidence="2" type="ORF">JMJ58_11580</name>
</gene>
<sequence>MTDELFNPSEPWYIYMRERVKAYGSVLVLVAYVISGSIAAGMFINGAWILDKIGLVGLIIEIIVINICAVLSLLYDISGNAKKVFEGQV</sequence>
<feature type="transmembrane region" description="Helical" evidence="1">
    <location>
        <begin position="26"/>
        <end position="49"/>
    </location>
</feature>
<evidence type="ECO:0000313" key="2">
    <source>
        <dbReference type="EMBL" id="QRV13602.1"/>
    </source>
</evidence>
<keyword evidence="1" id="KW-1133">Transmembrane helix</keyword>
<dbReference type="RefSeq" id="WP_204746613.1">
    <property type="nucleotide sequence ID" value="NZ_CP069188.1"/>
</dbReference>
<reference evidence="2 3" key="1">
    <citation type="submission" date="2021-01" db="EMBL/GenBank/DDBJ databases">
        <title>Genome Sequence and Methylation Pattern of Haloterrigena salifodinae BOL5-1, An Extremely Halophilic Archaeon from a Bolivian Salt Mine.</title>
        <authorList>
            <person name="DasSarma P."/>
            <person name="Anton B.P."/>
            <person name="DasSarma S.L."/>
            <person name="von Ehrenheim H.A.L."/>
            <person name="Martinez F.L."/>
            <person name="Guzman D."/>
            <person name="Roberts R.J."/>
            <person name="DasSarma S."/>
        </authorList>
    </citation>
    <scope>NUCLEOTIDE SEQUENCE [LARGE SCALE GENOMIC DNA]</scope>
    <source>
        <strain evidence="2 3">BOL5-1</strain>
    </source>
</reference>
<name>A0A8T8DWC0_9EURY</name>
<proteinExistence type="predicted"/>
<feature type="transmembrane region" description="Helical" evidence="1">
    <location>
        <begin position="55"/>
        <end position="75"/>
    </location>
</feature>
<evidence type="ECO:0000313" key="3">
    <source>
        <dbReference type="Proteomes" id="UP000637819"/>
    </source>
</evidence>